<keyword evidence="3" id="KW-1185">Reference proteome</keyword>
<dbReference type="SUPFAM" id="SSF88874">
    <property type="entry name" value="Receptor-binding domain of short tail fibre protein gp12"/>
    <property type="match status" value="1"/>
</dbReference>
<dbReference type="Proteomes" id="UP000488299">
    <property type="component" value="Unassembled WGS sequence"/>
</dbReference>
<dbReference type="Gene3D" id="3.90.1340.10">
    <property type="entry name" value="Phage tail collar domain"/>
    <property type="match status" value="1"/>
</dbReference>
<gene>
    <name evidence="2" type="ORF">F5984_14675</name>
</gene>
<evidence type="ECO:0000313" key="3">
    <source>
        <dbReference type="Proteomes" id="UP000488299"/>
    </source>
</evidence>
<dbReference type="Pfam" id="PF07484">
    <property type="entry name" value="Collar"/>
    <property type="match status" value="1"/>
</dbReference>
<dbReference type="AlphaFoldDB" id="A0A7J5TZ54"/>
<reference evidence="2 3" key="1">
    <citation type="submission" date="2019-10" db="EMBL/GenBank/DDBJ databases">
        <title>Rudanella paleaurantiibacter sp. nov., isolated from sludge.</title>
        <authorList>
            <person name="Xu S.Q."/>
        </authorList>
    </citation>
    <scope>NUCLEOTIDE SEQUENCE [LARGE SCALE GENOMIC DNA]</scope>
    <source>
        <strain evidence="2 3">HX-22-17</strain>
    </source>
</reference>
<dbReference type="EMBL" id="WELI01000005">
    <property type="protein sequence ID" value="KAB7730393.1"/>
    <property type="molecule type" value="Genomic_DNA"/>
</dbReference>
<feature type="domain" description="Phage tail collar" evidence="1">
    <location>
        <begin position="9"/>
        <end position="64"/>
    </location>
</feature>
<proteinExistence type="predicted"/>
<accession>A0A7J5TZ54</accession>
<evidence type="ECO:0000313" key="2">
    <source>
        <dbReference type="EMBL" id="KAB7730393.1"/>
    </source>
</evidence>
<dbReference type="InterPro" id="IPR011083">
    <property type="entry name" value="Phage_tail_collar_dom"/>
</dbReference>
<evidence type="ECO:0000259" key="1">
    <source>
        <dbReference type="Pfam" id="PF07484"/>
    </source>
</evidence>
<name>A0A7J5TZ54_9BACT</name>
<comment type="caution">
    <text evidence="2">The sequence shown here is derived from an EMBL/GenBank/DDBJ whole genome shotgun (WGS) entry which is preliminary data.</text>
</comment>
<dbReference type="InterPro" id="IPR037053">
    <property type="entry name" value="Phage_tail_collar_dom_sf"/>
</dbReference>
<sequence length="174" mass="18218">MNDNPFLASISMVAFNYAPQGWAQCNGQILPINQNQALFSLLGTTYGGDGRVNFALPDLRGRLPMHWGDNFILGQVTGATTATLNISNLPAHTHDLTFRPPCNTGPGTTNNPTGAFPAATTTGSYGPNADVNLAVGSTLSNTGSAGGGQPFTTMQPYTVINFVIALQGVYPTQN</sequence>
<organism evidence="2 3">
    <name type="scientific">Rudanella paleaurantiibacter</name>
    <dbReference type="NCBI Taxonomy" id="2614655"/>
    <lineage>
        <taxon>Bacteria</taxon>
        <taxon>Pseudomonadati</taxon>
        <taxon>Bacteroidota</taxon>
        <taxon>Cytophagia</taxon>
        <taxon>Cytophagales</taxon>
        <taxon>Cytophagaceae</taxon>
        <taxon>Rudanella</taxon>
    </lineage>
</organism>
<protein>
    <submittedName>
        <fullName evidence="2">Phage tail protein</fullName>
    </submittedName>
</protein>